<protein>
    <recommendedName>
        <fullName evidence="8">Carbohydrate kinase</fullName>
    </recommendedName>
</protein>
<dbReference type="InterPro" id="IPR018485">
    <property type="entry name" value="FGGY_C"/>
</dbReference>
<evidence type="ECO:0008006" key="8">
    <source>
        <dbReference type="Google" id="ProtNLM"/>
    </source>
</evidence>
<dbReference type="RefSeq" id="WP_046146777.1">
    <property type="nucleotide sequence ID" value="NZ_KQ033913.1"/>
</dbReference>
<evidence type="ECO:0000259" key="5">
    <source>
        <dbReference type="Pfam" id="PF02782"/>
    </source>
</evidence>
<proteinExistence type="inferred from homology"/>
<dbReference type="Pfam" id="PF02782">
    <property type="entry name" value="FGGY_C"/>
    <property type="match status" value="1"/>
</dbReference>
<dbReference type="InterPro" id="IPR018484">
    <property type="entry name" value="FGGY_N"/>
</dbReference>
<dbReference type="STRING" id="927665.HMPREF1535_03190"/>
<dbReference type="SUPFAM" id="SSF53067">
    <property type="entry name" value="Actin-like ATPase domain"/>
    <property type="match status" value="2"/>
</dbReference>
<name>A0A0F5J839_9BACT</name>
<dbReference type="Pfam" id="PF00370">
    <property type="entry name" value="FGGY_N"/>
    <property type="match status" value="1"/>
</dbReference>
<dbReference type="PIRSF" id="PIRSF000538">
    <property type="entry name" value="GlpK"/>
    <property type="match status" value="1"/>
</dbReference>
<dbReference type="InterPro" id="IPR050406">
    <property type="entry name" value="FGGY_Carb_Kinase"/>
</dbReference>
<keyword evidence="2" id="KW-0808">Transferase</keyword>
<dbReference type="GO" id="GO:0005975">
    <property type="term" value="P:carbohydrate metabolic process"/>
    <property type="evidence" value="ECO:0007669"/>
    <property type="project" value="InterPro"/>
</dbReference>
<dbReference type="EMBL" id="AQHV01000014">
    <property type="protein sequence ID" value="KKB53645.1"/>
    <property type="molecule type" value="Genomic_DNA"/>
</dbReference>
<evidence type="ECO:0000256" key="1">
    <source>
        <dbReference type="ARBA" id="ARBA00009156"/>
    </source>
</evidence>
<sequence length="501" mass="54104">MYLLGCDIGSSSVKASIVDASSGLTIGADFYPKEEAPIKAIKPGWAEQEPDDWWKYLKVAIKGAIAKAGIQGTDIKAIGISYQMHGLVLVDKKMEVLRPSIIWCDSRAVPYGDRAFKNIGEKQCLSHLLNSPGNFTASKLAWVKEFEPELFRSVHKFMLPGDFIAMRMTGDIVTTVSGLSEGIFWDFKNEQVSEDLMNYFGFSNDLIPEIRPTFGLQGELLGSVATELGLKKGTPVTYRAGDQPNNALSLNVLNPGEIAATGGTSGVVYGVNGKVNFDTLSRVNTFAHVNHSADQTRLGVLLCINGVGILNSWVKKNVAPEGISYPELNELAAGIPVGSEGLSILPFGNGAERMLQNKQIDCSIHGLNFNIHSKAHIARAAQEGIVFSFKYGMDIMNEMGIDIDVIRAGSANMFLSPVFRDTLSGVTGTVIELFDTNGAVGAAKGAGIGAGIYQSAEEAFASLKKIDVIEPDGLKADKYCAAYSIWKERLDKLMCENNIPM</sequence>
<dbReference type="PANTHER" id="PTHR43095:SF5">
    <property type="entry name" value="XYLULOSE KINASE"/>
    <property type="match status" value="1"/>
</dbReference>
<keyword evidence="3" id="KW-0418">Kinase</keyword>
<evidence type="ECO:0000313" key="7">
    <source>
        <dbReference type="Proteomes" id="UP000033047"/>
    </source>
</evidence>
<evidence type="ECO:0000256" key="2">
    <source>
        <dbReference type="ARBA" id="ARBA00022679"/>
    </source>
</evidence>
<dbReference type="Gene3D" id="3.30.420.40">
    <property type="match status" value="2"/>
</dbReference>
<organism evidence="6 7">
    <name type="scientific">Parabacteroides goldsteinii DSM 19448 = WAL 12034</name>
    <dbReference type="NCBI Taxonomy" id="927665"/>
    <lineage>
        <taxon>Bacteria</taxon>
        <taxon>Pseudomonadati</taxon>
        <taxon>Bacteroidota</taxon>
        <taxon>Bacteroidia</taxon>
        <taxon>Bacteroidales</taxon>
        <taxon>Tannerellaceae</taxon>
        <taxon>Parabacteroides</taxon>
    </lineage>
</organism>
<dbReference type="PATRIC" id="fig|927665.4.peg.3276"/>
<dbReference type="Proteomes" id="UP000033047">
    <property type="component" value="Unassembled WGS sequence"/>
</dbReference>
<comment type="caution">
    <text evidence="6">The sequence shown here is derived from an EMBL/GenBank/DDBJ whole genome shotgun (WGS) entry which is preliminary data.</text>
</comment>
<dbReference type="InterPro" id="IPR000577">
    <property type="entry name" value="Carb_kinase_FGGY"/>
</dbReference>
<dbReference type="CDD" id="cd07809">
    <property type="entry name" value="ASKHA_NBD_FGGY_BaXK-like"/>
    <property type="match status" value="1"/>
</dbReference>
<feature type="domain" description="Carbohydrate kinase FGGY C-terminal" evidence="5">
    <location>
        <begin position="259"/>
        <end position="446"/>
    </location>
</feature>
<evidence type="ECO:0000259" key="4">
    <source>
        <dbReference type="Pfam" id="PF00370"/>
    </source>
</evidence>
<dbReference type="AlphaFoldDB" id="A0A0F5J839"/>
<accession>A0A0F5J839</accession>
<evidence type="ECO:0000313" key="6">
    <source>
        <dbReference type="EMBL" id="KKB53645.1"/>
    </source>
</evidence>
<reference evidence="6 7" key="1">
    <citation type="submission" date="2013-04" db="EMBL/GenBank/DDBJ databases">
        <title>The Genome Sequence of Parabacteroides goldsteinii DSM 19448.</title>
        <authorList>
            <consortium name="The Broad Institute Genomics Platform"/>
            <person name="Earl A."/>
            <person name="Ward D."/>
            <person name="Feldgarden M."/>
            <person name="Gevers D."/>
            <person name="Martens E."/>
            <person name="Sakamoto M."/>
            <person name="Benno Y."/>
            <person name="Song Y."/>
            <person name="Liu C."/>
            <person name="Lee J."/>
            <person name="Bolanos M."/>
            <person name="Vaisanen M.L."/>
            <person name="Finegold S.M."/>
            <person name="Walker B."/>
            <person name="Young S."/>
            <person name="Zeng Q."/>
            <person name="Gargeya S."/>
            <person name="Fitzgerald M."/>
            <person name="Haas B."/>
            <person name="Abouelleil A."/>
            <person name="Allen A.W."/>
            <person name="Alvarado L."/>
            <person name="Arachchi H.M."/>
            <person name="Berlin A.M."/>
            <person name="Chapman S.B."/>
            <person name="Gainer-Dewar J."/>
            <person name="Goldberg J."/>
            <person name="Griggs A."/>
            <person name="Gujja S."/>
            <person name="Hansen M."/>
            <person name="Howarth C."/>
            <person name="Imamovic A."/>
            <person name="Ireland A."/>
            <person name="Larimer J."/>
            <person name="McCowan C."/>
            <person name="Murphy C."/>
            <person name="Pearson M."/>
            <person name="Poon T.W."/>
            <person name="Priest M."/>
            <person name="Roberts A."/>
            <person name="Saif S."/>
            <person name="Shea T."/>
            <person name="Sisk P."/>
            <person name="Sykes S."/>
            <person name="Wortman J."/>
            <person name="Nusbaum C."/>
            <person name="Birren B."/>
        </authorList>
    </citation>
    <scope>NUCLEOTIDE SEQUENCE [LARGE SCALE GENOMIC DNA]</scope>
    <source>
        <strain evidence="6 7">DSM 19448</strain>
    </source>
</reference>
<evidence type="ECO:0000256" key="3">
    <source>
        <dbReference type="ARBA" id="ARBA00022777"/>
    </source>
</evidence>
<dbReference type="InterPro" id="IPR043129">
    <property type="entry name" value="ATPase_NBD"/>
</dbReference>
<comment type="similarity">
    <text evidence="1">Belongs to the FGGY kinase family.</text>
</comment>
<feature type="domain" description="Carbohydrate kinase FGGY N-terminal" evidence="4">
    <location>
        <begin position="2"/>
        <end position="245"/>
    </location>
</feature>
<gene>
    <name evidence="6" type="ORF">HMPREF1535_03190</name>
</gene>
<dbReference type="GO" id="GO:0016301">
    <property type="term" value="F:kinase activity"/>
    <property type="evidence" value="ECO:0007669"/>
    <property type="project" value="UniProtKB-KW"/>
</dbReference>
<dbReference type="HOGENOM" id="CLU_009281_3_0_10"/>
<dbReference type="PANTHER" id="PTHR43095">
    <property type="entry name" value="SUGAR KINASE"/>
    <property type="match status" value="1"/>
</dbReference>